<sequence length="361" mass="39318">MSSNEEGKSTKSDNPSTVAPEQSNVHVYHHDWAAMQAYYGHRVAIPQYYNSNVAPGHAPPPYMWASPSPMMPPYGPPYPPFCPPGAVYAHPGVQMGSQPQGPVSQATPSVTTPLSMDAPANSPGNTDHGFMKKLKEFDGLAMSISNNNKAGSGEHSSEHRSSQSSQNDDSSNGSDGNTTGGEQSKRKRSREGSPTTDGRTLSQTSPPLRDENEKPATIMLTSVMPISMDFQNSGCVPQPRHGASTEVWGKNEKELKREKRKQSNRESARRSRLRKQAETEELSVKVDALVAENMTLRSKLSQLNEKSEKLRLENEALVDQLKSVQTQATAGKTANLISRVDKNAEHQMLNANPRTDPVAAS</sequence>
<dbReference type="InterPro" id="IPR044827">
    <property type="entry name" value="GBF-like"/>
</dbReference>
<comment type="similarity">
    <text evidence="2">Belongs to the bZIP family.</text>
</comment>
<dbReference type="GO" id="GO:0005634">
    <property type="term" value="C:nucleus"/>
    <property type="evidence" value="ECO:0007669"/>
    <property type="project" value="UniProtKB-SubCell"/>
</dbReference>
<evidence type="ECO:0000256" key="2">
    <source>
        <dbReference type="ARBA" id="ARBA00007163"/>
    </source>
</evidence>
<keyword evidence="10" id="KW-1185">Reference proteome</keyword>
<reference evidence="9" key="1">
    <citation type="submission" date="2019-07" db="EMBL/GenBank/DDBJ databases">
        <authorList>
            <person name="Dittberner H."/>
        </authorList>
    </citation>
    <scope>NUCLEOTIDE SEQUENCE [LARGE SCALE GENOMIC DNA]</scope>
</reference>
<gene>
    <name evidence="9" type="ORF">ANE_LOCUS17306</name>
</gene>
<dbReference type="OrthoDB" id="1642657at2759"/>
<name>A0A565BZM3_9BRAS</name>
<organism evidence="9 10">
    <name type="scientific">Arabis nemorensis</name>
    <dbReference type="NCBI Taxonomy" id="586526"/>
    <lineage>
        <taxon>Eukaryota</taxon>
        <taxon>Viridiplantae</taxon>
        <taxon>Streptophyta</taxon>
        <taxon>Embryophyta</taxon>
        <taxon>Tracheophyta</taxon>
        <taxon>Spermatophyta</taxon>
        <taxon>Magnoliopsida</taxon>
        <taxon>eudicotyledons</taxon>
        <taxon>Gunneridae</taxon>
        <taxon>Pentapetalae</taxon>
        <taxon>rosids</taxon>
        <taxon>malvids</taxon>
        <taxon>Brassicales</taxon>
        <taxon>Brassicaceae</taxon>
        <taxon>Arabideae</taxon>
        <taxon>Arabis</taxon>
    </lineage>
</organism>
<feature type="compositionally biased region" description="Polar residues" evidence="7">
    <location>
        <begin position="95"/>
        <end position="114"/>
    </location>
</feature>
<dbReference type="SUPFAM" id="SSF57959">
    <property type="entry name" value="Leucine zipper domain"/>
    <property type="match status" value="1"/>
</dbReference>
<dbReference type="PROSITE" id="PS00036">
    <property type="entry name" value="BZIP_BASIC"/>
    <property type="match status" value="1"/>
</dbReference>
<feature type="compositionally biased region" description="Low complexity" evidence="7">
    <location>
        <begin position="162"/>
        <end position="181"/>
    </location>
</feature>
<feature type="compositionally biased region" description="Basic and acidic residues" evidence="7">
    <location>
        <begin position="249"/>
        <end position="281"/>
    </location>
</feature>
<feature type="compositionally biased region" description="Polar residues" evidence="7">
    <location>
        <begin position="192"/>
        <end position="206"/>
    </location>
</feature>
<dbReference type="Pfam" id="PF16596">
    <property type="entry name" value="MFMR_assoc"/>
    <property type="match status" value="1"/>
</dbReference>
<keyword evidence="3" id="KW-0805">Transcription regulation</keyword>
<dbReference type="PANTHER" id="PTHR45967">
    <property type="entry name" value="G-BOX-BINDING FACTOR 3-RELATED"/>
    <property type="match status" value="1"/>
</dbReference>
<dbReference type="PROSITE" id="PS50217">
    <property type="entry name" value="BZIP"/>
    <property type="match status" value="1"/>
</dbReference>
<keyword evidence="4" id="KW-0238">DNA-binding</keyword>
<feature type="region of interest" description="Disordered" evidence="7">
    <location>
        <begin position="1"/>
        <end position="20"/>
    </location>
</feature>
<dbReference type="InterPro" id="IPR012900">
    <property type="entry name" value="MFMR"/>
</dbReference>
<dbReference type="AlphaFoldDB" id="A0A565BZM3"/>
<feature type="compositionally biased region" description="Basic and acidic residues" evidence="7">
    <location>
        <begin position="1"/>
        <end position="11"/>
    </location>
</feature>
<dbReference type="InterPro" id="IPR004827">
    <property type="entry name" value="bZIP"/>
</dbReference>
<dbReference type="PANTHER" id="PTHR45967:SF38">
    <property type="entry name" value="G-BOX-BINDING FACTOR 2"/>
    <property type="match status" value="1"/>
</dbReference>
<feature type="region of interest" description="Disordered" evidence="7">
    <location>
        <begin position="326"/>
        <end position="361"/>
    </location>
</feature>
<feature type="region of interest" description="Disordered" evidence="7">
    <location>
        <begin position="92"/>
        <end position="130"/>
    </location>
</feature>
<evidence type="ECO:0000256" key="7">
    <source>
        <dbReference type="SAM" id="MobiDB-lite"/>
    </source>
</evidence>
<dbReference type="SMART" id="SM00338">
    <property type="entry name" value="BRLZ"/>
    <property type="match status" value="1"/>
</dbReference>
<accession>A0A565BZM3</accession>
<comment type="subcellular location">
    <subcellularLocation>
        <location evidence="1">Nucleus</location>
    </subcellularLocation>
</comment>
<dbReference type="GO" id="GO:0003700">
    <property type="term" value="F:DNA-binding transcription factor activity"/>
    <property type="evidence" value="ECO:0007669"/>
    <property type="project" value="InterPro"/>
</dbReference>
<dbReference type="Pfam" id="PF00170">
    <property type="entry name" value="bZIP_1"/>
    <property type="match status" value="1"/>
</dbReference>
<dbReference type="InterPro" id="IPR045314">
    <property type="entry name" value="bZIP_plant_GBF1"/>
</dbReference>
<evidence type="ECO:0000256" key="4">
    <source>
        <dbReference type="ARBA" id="ARBA00023125"/>
    </source>
</evidence>
<dbReference type="Proteomes" id="UP000489600">
    <property type="component" value="Unassembled WGS sequence"/>
</dbReference>
<keyword evidence="6" id="KW-0539">Nucleus</keyword>
<evidence type="ECO:0000256" key="6">
    <source>
        <dbReference type="ARBA" id="ARBA00023242"/>
    </source>
</evidence>
<keyword evidence="5" id="KW-0804">Transcription</keyword>
<dbReference type="InterPro" id="IPR046347">
    <property type="entry name" value="bZIP_sf"/>
</dbReference>
<evidence type="ECO:0000256" key="3">
    <source>
        <dbReference type="ARBA" id="ARBA00023015"/>
    </source>
</evidence>
<feature type="region of interest" description="Disordered" evidence="7">
    <location>
        <begin position="231"/>
        <end position="281"/>
    </location>
</feature>
<dbReference type="GO" id="GO:0000976">
    <property type="term" value="F:transcription cis-regulatory region binding"/>
    <property type="evidence" value="ECO:0007669"/>
    <property type="project" value="UniProtKB-ARBA"/>
</dbReference>
<evidence type="ECO:0000259" key="8">
    <source>
        <dbReference type="PROSITE" id="PS50217"/>
    </source>
</evidence>
<dbReference type="EMBL" id="CABITT030000006">
    <property type="protein sequence ID" value="VVB06862.1"/>
    <property type="molecule type" value="Genomic_DNA"/>
</dbReference>
<feature type="domain" description="BZIP" evidence="8">
    <location>
        <begin position="254"/>
        <end position="317"/>
    </location>
</feature>
<feature type="compositionally biased region" description="Polar residues" evidence="7">
    <location>
        <begin position="326"/>
        <end position="336"/>
    </location>
</feature>
<proteinExistence type="inferred from homology"/>
<protein>
    <recommendedName>
        <fullName evidence="8">BZIP domain-containing protein</fullName>
    </recommendedName>
</protein>
<dbReference type="Pfam" id="PF07777">
    <property type="entry name" value="MFMR"/>
    <property type="match status" value="1"/>
</dbReference>
<comment type="caution">
    <text evidence="9">The sequence shown here is derived from an EMBL/GenBank/DDBJ whole genome shotgun (WGS) entry which is preliminary data.</text>
</comment>
<dbReference type="Gene3D" id="1.20.5.170">
    <property type="match status" value="1"/>
</dbReference>
<feature type="region of interest" description="Disordered" evidence="7">
    <location>
        <begin position="144"/>
        <end position="214"/>
    </location>
</feature>
<dbReference type="CDD" id="cd14702">
    <property type="entry name" value="bZIP_plant_GBF1"/>
    <property type="match status" value="1"/>
</dbReference>
<evidence type="ECO:0000313" key="10">
    <source>
        <dbReference type="Proteomes" id="UP000489600"/>
    </source>
</evidence>
<evidence type="ECO:0000256" key="1">
    <source>
        <dbReference type="ARBA" id="ARBA00004123"/>
    </source>
</evidence>
<evidence type="ECO:0000313" key="9">
    <source>
        <dbReference type="EMBL" id="VVB06862.1"/>
    </source>
</evidence>
<evidence type="ECO:0000256" key="5">
    <source>
        <dbReference type="ARBA" id="ARBA00023163"/>
    </source>
</evidence>